<keyword evidence="2" id="KW-1185">Reference proteome</keyword>
<protein>
    <submittedName>
        <fullName evidence="1">Uncharacterized protein</fullName>
    </submittedName>
</protein>
<reference evidence="1 2" key="1">
    <citation type="submission" date="2020-08" db="EMBL/GenBank/DDBJ databases">
        <title>Sequencing the genomes of 1000 actinobacteria strains.</title>
        <authorList>
            <person name="Klenk H.-P."/>
        </authorList>
    </citation>
    <scope>NUCLEOTIDE SEQUENCE [LARGE SCALE GENOMIC DNA]</scope>
    <source>
        <strain evidence="1 2">DSM 43768</strain>
    </source>
</reference>
<dbReference type="Proteomes" id="UP000565579">
    <property type="component" value="Unassembled WGS sequence"/>
</dbReference>
<comment type="caution">
    <text evidence="1">The sequence shown here is derived from an EMBL/GenBank/DDBJ whole genome shotgun (WGS) entry which is preliminary data.</text>
</comment>
<dbReference type="RefSeq" id="WP_185110680.1">
    <property type="nucleotide sequence ID" value="NZ_BAAAXY010000153.1"/>
</dbReference>
<name>A0A7X0P6H7_9ACTN</name>
<proteinExistence type="predicted"/>
<evidence type="ECO:0000313" key="1">
    <source>
        <dbReference type="EMBL" id="MBB6556203.1"/>
    </source>
</evidence>
<dbReference type="EMBL" id="JACHMI010000001">
    <property type="protein sequence ID" value="MBB6556203.1"/>
    <property type="molecule type" value="Genomic_DNA"/>
</dbReference>
<dbReference type="AlphaFoldDB" id="A0A7X0P6H7"/>
<organism evidence="1 2">
    <name type="scientific">Nonomuraea rubra</name>
    <dbReference type="NCBI Taxonomy" id="46180"/>
    <lineage>
        <taxon>Bacteria</taxon>
        <taxon>Bacillati</taxon>
        <taxon>Actinomycetota</taxon>
        <taxon>Actinomycetes</taxon>
        <taxon>Streptosporangiales</taxon>
        <taxon>Streptosporangiaceae</taxon>
        <taxon>Nonomuraea</taxon>
    </lineage>
</organism>
<accession>A0A7X0P6H7</accession>
<evidence type="ECO:0000313" key="2">
    <source>
        <dbReference type="Proteomes" id="UP000565579"/>
    </source>
</evidence>
<sequence length="160" mass="17991">MPIYLEPPACRPGGPDGRGWNRLSLNAHMGQDAAHCALRPRSYGKLYESQDTRRASWPGFAACINENRCDTCPIFNAEPTELRSFTADVLIRIDERGRPWAVNKPEQGWSSSAQLWKWDEIARLSGWKIGARHVDEHGEGFWLHAVGEPVNGTYGKTKES</sequence>
<gene>
    <name evidence="1" type="ORF">HD593_010998</name>
</gene>